<evidence type="ECO:0000256" key="5">
    <source>
        <dbReference type="ARBA" id="ARBA00023139"/>
    </source>
</evidence>
<evidence type="ECO:0000256" key="4">
    <source>
        <dbReference type="ARBA" id="ARBA00023136"/>
    </source>
</evidence>
<dbReference type="InterPro" id="IPR000680">
    <property type="entry name" value="Borrelia_lipo"/>
</dbReference>
<evidence type="ECO:0000256" key="1">
    <source>
        <dbReference type="ARBA" id="ARBA00003932"/>
    </source>
</evidence>
<feature type="compositionally biased region" description="Polar residues" evidence="9">
    <location>
        <begin position="321"/>
        <end position="340"/>
    </location>
</feature>
<comment type="subcellular location">
    <subcellularLocation>
        <location evidence="2 8">Cell outer membrane</location>
        <topology evidence="2 8">Lipid-anchor</topology>
    </subcellularLocation>
</comment>
<evidence type="ECO:0000256" key="3">
    <source>
        <dbReference type="ARBA" id="ARBA00022729"/>
    </source>
</evidence>
<evidence type="ECO:0000256" key="8">
    <source>
        <dbReference type="RuleBase" id="RU363105"/>
    </source>
</evidence>
<organism evidence="10">
    <name type="scientific">Borrelia crocidurae DOU</name>
    <dbReference type="NCBI Taxonomy" id="1293575"/>
    <lineage>
        <taxon>Bacteria</taxon>
        <taxon>Pseudomonadati</taxon>
        <taxon>Spirochaetota</taxon>
        <taxon>Spirochaetia</taxon>
        <taxon>Spirochaetales</taxon>
        <taxon>Borreliaceae</taxon>
        <taxon>Borrelia</taxon>
    </lineage>
</organism>
<reference evidence="10" key="1">
    <citation type="submission" date="2013-02" db="EMBL/GenBank/DDBJ databases">
        <title>Comparative genomics of Borrelia species.</title>
        <authorList>
            <person name="Schwan T.G."/>
            <person name="Raffel S.J."/>
            <person name="Porcella S.F."/>
        </authorList>
    </citation>
    <scope>NUCLEOTIDE SEQUENCE</scope>
    <source>
        <strain evidence="10">DOU</strain>
        <plasmid evidence="10">unnamed</plasmid>
    </source>
</reference>
<dbReference type="Pfam" id="PF00921">
    <property type="entry name" value="Lipoprotein_2"/>
    <property type="match status" value="1"/>
</dbReference>
<comment type="function">
    <text evidence="1 8">The Vlp and Vsp proteins are antigenically distinct proteins, only one vlp or vsp gene is transcriptionally active at any one time. Switching between these genes is a mechanism of host immune response evasion.</text>
</comment>
<accession>W5SPK3</accession>
<dbReference type="RefSeq" id="WP_206741882.1">
    <property type="nucleotide sequence ID" value="NZ_CP004286.1"/>
</dbReference>
<keyword evidence="3" id="KW-0732">Signal</keyword>
<dbReference type="HOGENOM" id="CLU_054711_0_2_12"/>
<evidence type="ECO:0000256" key="7">
    <source>
        <dbReference type="ARBA" id="ARBA00023288"/>
    </source>
</evidence>
<dbReference type="GO" id="GO:0009279">
    <property type="term" value="C:cell outer membrane"/>
    <property type="evidence" value="ECO:0007669"/>
    <property type="project" value="UniProtKB-SubCell"/>
</dbReference>
<dbReference type="SUPFAM" id="SSF74748">
    <property type="entry name" value="Variable surface antigen VlsE"/>
    <property type="match status" value="1"/>
</dbReference>
<protein>
    <recommendedName>
        <fullName evidence="8">Variable large protein</fullName>
    </recommendedName>
</protein>
<name>W5SPK3_9SPIR</name>
<gene>
    <name evidence="10" type="ORF">BCD_0960</name>
</gene>
<keyword evidence="4 8" id="KW-0472">Membrane</keyword>
<evidence type="ECO:0000313" key="10">
    <source>
        <dbReference type="EMBL" id="AHH07026.1"/>
    </source>
</evidence>
<geneLocation type="plasmid" evidence="10">
    <name>unnamed</name>
</geneLocation>
<proteinExistence type="predicted"/>
<keyword evidence="7 8" id="KW-0449">Lipoprotein</keyword>
<keyword evidence="5 8" id="KW-0564">Palmitate</keyword>
<dbReference type="AlphaFoldDB" id="W5SPK3"/>
<keyword evidence="10" id="KW-0614">Plasmid</keyword>
<dbReference type="EMBL" id="CP004286">
    <property type="protein sequence ID" value="AHH07026.1"/>
    <property type="molecule type" value="Genomic_DNA"/>
</dbReference>
<evidence type="ECO:0000256" key="6">
    <source>
        <dbReference type="ARBA" id="ARBA00023237"/>
    </source>
</evidence>
<keyword evidence="6 8" id="KW-0998">Cell outer membrane</keyword>
<feature type="region of interest" description="Disordered" evidence="9">
    <location>
        <begin position="320"/>
        <end position="340"/>
    </location>
</feature>
<evidence type="ECO:0000256" key="9">
    <source>
        <dbReference type="SAM" id="MobiDB-lite"/>
    </source>
</evidence>
<sequence length="340" mass="34224">MVMMILVMMVMGCNSGGVLEEEQGKGKFLQSLVNVSNEFLNVFTSFGEMVGSVLGLNVDSKKSDVGKYFKTVAGTVQGIKDGLNKIVAGMKKEGNSNATATETAVNKLVAETLDKIIAGAKIASEAIGDASDLVGNVADTNGAGATGIGVENLVKGIRGIVEVVLKDKGNAEAGNDKKASDGSTARAANGGNDEAGKLFVAANAVVGDAANAKKVAADATKAVGAVTGADILKAMIKDGIEGATSAAKANAKDGTISGAIALRAMAKNGKFAGPSAADNDYAPALKGAATSAVIKALNTLTVAIRSTIDEGLKTIKEAMKINTNDTPVSPKKSSSDGQNK</sequence>
<evidence type="ECO:0000256" key="2">
    <source>
        <dbReference type="ARBA" id="ARBA00004459"/>
    </source>
</evidence>